<feature type="compositionally biased region" description="Low complexity" evidence="1">
    <location>
        <begin position="175"/>
        <end position="185"/>
    </location>
</feature>
<dbReference type="Proteomes" id="UP001497453">
    <property type="component" value="Chromosome 11"/>
</dbReference>
<gene>
    <name evidence="2" type="ORF">GFSPODELE1_LOCUS2718</name>
</gene>
<feature type="compositionally biased region" description="Polar residues" evidence="1">
    <location>
        <begin position="186"/>
        <end position="208"/>
    </location>
</feature>
<protein>
    <submittedName>
        <fullName evidence="2">Uncharacterized protein</fullName>
    </submittedName>
</protein>
<evidence type="ECO:0000313" key="2">
    <source>
        <dbReference type="EMBL" id="CAL1699518.1"/>
    </source>
</evidence>
<organism evidence="2 3">
    <name type="scientific">Somion occarium</name>
    <dbReference type="NCBI Taxonomy" id="3059160"/>
    <lineage>
        <taxon>Eukaryota</taxon>
        <taxon>Fungi</taxon>
        <taxon>Dikarya</taxon>
        <taxon>Basidiomycota</taxon>
        <taxon>Agaricomycotina</taxon>
        <taxon>Agaricomycetes</taxon>
        <taxon>Polyporales</taxon>
        <taxon>Cerrenaceae</taxon>
        <taxon>Somion</taxon>
    </lineage>
</organism>
<evidence type="ECO:0000256" key="1">
    <source>
        <dbReference type="SAM" id="MobiDB-lite"/>
    </source>
</evidence>
<proteinExistence type="predicted"/>
<feature type="region of interest" description="Disordered" evidence="1">
    <location>
        <begin position="155"/>
        <end position="208"/>
    </location>
</feature>
<dbReference type="EMBL" id="OZ037954">
    <property type="protein sequence ID" value="CAL1699518.1"/>
    <property type="molecule type" value="Genomic_DNA"/>
</dbReference>
<name>A0ABP1CXQ5_9APHY</name>
<reference evidence="3" key="1">
    <citation type="submission" date="2024-04" db="EMBL/GenBank/DDBJ databases">
        <authorList>
            <person name="Shaw F."/>
            <person name="Minotto A."/>
        </authorList>
    </citation>
    <scope>NUCLEOTIDE SEQUENCE [LARGE SCALE GENOMIC DNA]</scope>
</reference>
<accession>A0ABP1CXQ5</accession>
<keyword evidence="3" id="KW-1185">Reference proteome</keyword>
<evidence type="ECO:0000313" key="3">
    <source>
        <dbReference type="Proteomes" id="UP001497453"/>
    </source>
</evidence>
<sequence length="208" mass="22902">MVLGLLEQLRRLYVTIFAVLSADLGDVKGHYPGYGVFTSKWFAGIHNVVDDSISQREVFDRLHSSRHHGHPHRIEGSLEIVIIRSRCGVIYDSLDTMKEQPASTTLHLIQTTLYIPRNPTTVRGISTNFSVHNDKMVYHTNGRTMPSSIPCGRFTAQMGGNKTGPKLPVKPPSTTPTGSGSRRTGANANDRNAQRGQGVNALTKQRAL</sequence>